<keyword evidence="3" id="KW-1185">Reference proteome</keyword>
<reference evidence="2 3" key="1">
    <citation type="submission" date="2018-05" db="EMBL/GenBank/DDBJ databases">
        <title>Chitinophaga sp. K3CV102501T nov., isolated from isolated from a monsoon evergreen broad-leaved forest soil.</title>
        <authorList>
            <person name="Lv Y."/>
        </authorList>
    </citation>
    <scope>NUCLEOTIDE SEQUENCE [LARGE SCALE GENOMIC DNA]</scope>
    <source>
        <strain evidence="2 3">GDMCC 1.1325</strain>
    </source>
</reference>
<comment type="caution">
    <text evidence="2">The sequence shown here is derived from an EMBL/GenBank/DDBJ whole genome shotgun (WGS) entry which is preliminary data.</text>
</comment>
<evidence type="ECO:0000259" key="1">
    <source>
        <dbReference type="Pfam" id="PF08818"/>
    </source>
</evidence>
<dbReference type="Proteomes" id="UP000253410">
    <property type="component" value="Unassembled WGS sequence"/>
</dbReference>
<sequence length="120" mass="14187">MLRPIDNYFLKQPEPLKSCLEFMRAYLLKADPNLKEDWKYGMPFYCYKGKMCCYLWVHKKYGQPYLGIVEGHSIDHPDLLTEKRARMKILLLDPEKDLPMKKINTIMKAVLALYRNGDAL</sequence>
<dbReference type="AlphaFoldDB" id="A0A365Y2K4"/>
<dbReference type="InterPro" id="IPR014922">
    <property type="entry name" value="YdhG-like"/>
</dbReference>
<dbReference type="OrthoDB" id="670608at2"/>
<protein>
    <recommendedName>
        <fullName evidence="1">YdhG-like domain-containing protein</fullName>
    </recommendedName>
</protein>
<evidence type="ECO:0000313" key="2">
    <source>
        <dbReference type="EMBL" id="RBL92829.1"/>
    </source>
</evidence>
<evidence type="ECO:0000313" key="3">
    <source>
        <dbReference type="Proteomes" id="UP000253410"/>
    </source>
</evidence>
<proteinExistence type="predicted"/>
<dbReference type="SUPFAM" id="SSF159888">
    <property type="entry name" value="YdhG-like"/>
    <property type="match status" value="1"/>
</dbReference>
<dbReference type="Gene3D" id="3.90.1150.200">
    <property type="match status" value="1"/>
</dbReference>
<organism evidence="2 3">
    <name type="scientific">Chitinophaga flava</name>
    <dbReference type="NCBI Taxonomy" id="2259036"/>
    <lineage>
        <taxon>Bacteria</taxon>
        <taxon>Pseudomonadati</taxon>
        <taxon>Bacteroidota</taxon>
        <taxon>Chitinophagia</taxon>
        <taxon>Chitinophagales</taxon>
        <taxon>Chitinophagaceae</taxon>
        <taxon>Chitinophaga</taxon>
    </lineage>
</organism>
<dbReference type="Pfam" id="PF08818">
    <property type="entry name" value="DUF1801"/>
    <property type="match status" value="1"/>
</dbReference>
<dbReference type="EMBL" id="QFFJ01000001">
    <property type="protein sequence ID" value="RBL92829.1"/>
    <property type="molecule type" value="Genomic_DNA"/>
</dbReference>
<gene>
    <name evidence="2" type="ORF">DF182_09690</name>
</gene>
<accession>A0A365Y2K4</accession>
<feature type="domain" description="YdhG-like" evidence="1">
    <location>
        <begin position="17"/>
        <end position="109"/>
    </location>
</feature>
<dbReference type="RefSeq" id="WP_113615426.1">
    <property type="nucleotide sequence ID" value="NZ_QFFJ01000001.1"/>
</dbReference>
<name>A0A365Y2K4_9BACT</name>